<organism evidence="4 5">
    <name type="scientific">Eleusine coracana subsp. coracana</name>
    <dbReference type="NCBI Taxonomy" id="191504"/>
    <lineage>
        <taxon>Eukaryota</taxon>
        <taxon>Viridiplantae</taxon>
        <taxon>Streptophyta</taxon>
        <taxon>Embryophyta</taxon>
        <taxon>Tracheophyta</taxon>
        <taxon>Spermatophyta</taxon>
        <taxon>Magnoliopsida</taxon>
        <taxon>Liliopsida</taxon>
        <taxon>Poales</taxon>
        <taxon>Poaceae</taxon>
        <taxon>PACMAD clade</taxon>
        <taxon>Chloridoideae</taxon>
        <taxon>Cynodonteae</taxon>
        <taxon>Eleusininae</taxon>
        <taxon>Eleusine</taxon>
    </lineage>
</organism>
<feature type="compositionally biased region" description="Low complexity" evidence="1">
    <location>
        <begin position="186"/>
        <end position="201"/>
    </location>
</feature>
<dbReference type="PANTHER" id="PTHR12864">
    <property type="entry name" value="RAN BINDING PROTEIN 9-RELATED"/>
    <property type="match status" value="1"/>
</dbReference>
<feature type="compositionally biased region" description="Pro residues" evidence="1">
    <location>
        <begin position="202"/>
        <end position="212"/>
    </location>
</feature>
<dbReference type="SMART" id="SM00668">
    <property type="entry name" value="CTLH"/>
    <property type="match status" value="2"/>
</dbReference>
<comment type="caution">
    <text evidence="4">The sequence shown here is derived from an EMBL/GenBank/DDBJ whole genome shotgun (WGS) entry which is preliminary data.</text>
</comment>
<accession>A0AAV5BF70</accession>
<dbReference type="EMBL" id="BQKI01000001">
    <property type="protein sequence ID" value="GJM84424.1"/>
    <property type="molecule type" value="Genomic_DNA"/>
</dbReference>
<keyword evidence="5" id="KW-1185">Reference proteome</keyword>
<keyword evidence="2" id="KW-1133">Transmembrane helix</keyword>
<dbReference type="InterPro" id="IPR024964">
    <property type="entry name" value="CTLH/CRA"/>
</dbReference>
<dbReference type="Pfam" id="PF10607">
    <property type="entry name" value="CTLH"/>
    <property type="match status" value="2"/>
</dbReference>
<dbReference type="InterPro" id="IPR006595">
    <property type="entry name" value="CTLH_C"/>
</dbReference>
<dbReference type="Proteomes" id="UP001054889">
    <property type="component" value="Unassembled WGS sequence"/>
</dbReference>
<feature type="compositionally biased region" description="Pro residues" evidence="1">
    <location>
        <begin position="233"/>
        <end position="244"/>
    </location>
</feature>
<evidence type="ECO:0000313" key="5">
    <source>
        <dbReference type="Proteomes" id="UP001054889"/>
    </source>
</evidence>
<reference evidence="4" key="2">
    <citation type="submission" date="2021-12" db="EMBL/GenBank/DDBJ databases">
        <title>Resequencing data analysis of finger millet.</title>
        <authorList>
            <person name="Hatakeyama M."/>
            <person name="Aluri S."/>
            <person name="Balachadran M.T."/>
            <person name="Sivarajan S.R."/>
            <person name="Poveda L."/>
            <person name="Shimizu-Inatsugi R."/>
            <person name="Schlapbach R."/>
            <person name="Sreeman S.M."/>
            <person name="Shimizu K.K."/>
        </authorList>
    </citation>
    <scope>NUCLEOTIDE SEQUENCE</scope>
</reference>
<feature type="region of interest" description="Disordered" evidence="1">
    <location>
        <begin position="164"/>
        <end position="213"/>
    </location>
</feature>
<keyword evidence="2" id="KW-0472">Membrane</keyword>
<name>A0AAV5BF70_ELECO</name>
<evidence type="ECO:0000256" key="2">
    <source>
        <dbReference type="SAM" id="Phobius"/>
    </source>
</evidence>
<feature type="transmembrane region" description="Helical" evidence="2">
    <location>
        <begin position="791"/>
        <end position="816"/>
    </location>
</feature>
<feature type="compositionally biased region" description="Low complexity" evidence="1">
    <location>
        <begin position="245"/>
        <end position="268"/>
    </location>
</feature>
<keyword evidence="2" id="KW-0812">Transmembrane</keyword>
<feature type="domain" description="CTLH" evidence="3">
    <location>
        <begin position="268"/>
        <end position="327"/>
    </location>
</feature>
<evidence type="ECO:0000259" key="3">
    <source>
        <dbReference type="PROSITE" id="PS50897"/>
    </source>
</evidence>
<evidence type="ECO:0000313" key="4">
    <source>
        <dbReference type="EMBL" id="GJM84424.1"/>
    </source>
</evidence>
<feature type="domain" description="CTLH" evidence="3">
    <location>
        <begin position="572"/>
        <end position="629"/>
    </location>
</feature>
<protein>
    <recommendedName>
        <fullName evidence="3">CTLH domain-containing protein</fullName>
    </recommendedName>
</protein>
<feature type="region of interest" description="Disordered" evidence="1">
    <location>
        <begin position="229"/>
        <end position="272"/>
    </location>
</feature>
<sequence>MLTGSFEMINLTTMAPTPPPPPPQDGLWINSFRGLRRIPSYEVIDKCLLQITTPERGFLHEEVVNKRHEISIKRAMEMILVLYTQVGHMLEHIIDLYDPPHYYIDLDNVHMGDGHGQWRYRAPHHPIRRRLREGIARIPNYEDGLMVQHDEVVHGMPKALKNGPFQLTLPLPPTSPRVSDNRRHPFSPSSTAATASPSMDSAPPPPNSPPPVNWEALDALVLDFVRSDRLVLPSPPPSPSPPSSPSSSSTTTATSASSSDSSTSSSASYRSRQLIRHSRRALEAGDVDAALALLRAHAPAALRDHRLLFHLHKQRFVELVRRGTEADREAALDCLRTALAPYALDAYPEAYEEFKHIMLVLIYDKDDQSSPVVNEVFCSRQGISSPISDLTERLLFEDRDPPVVPQECSLEAPPFDENELCRMNLDLSLLDQLVHEYCIYRGIVEGSSHVHAGTAEQKCNPNNEISSVNKQATNNETPLECEMINNDNGDCATSNITHDDSWSRRLRRVRSNSSEQRRRKRWRGRVDDLDYACETLLDVNKDNAIDMDEDTIAEKQEFEANSSDTRSTEDQKYEVILEMRDLTQKGMASKVVEEINSIDPEFFSQNSFLLFQLKQVEFLKLVAAGDHVSALKVASTHLGPLAANNHDLLKPLKETLVTLIQSNEDVLTNAVSLPVLASSLQVAMSRRLGIEEPRLMKIVRTTVHTHTEWFKLHMCKDRFEKFFKINCLKEVDPSVASHNMPKAQTDDCGNGSSQITTCSSVKAPDESSSPQVSSEVGCDENAILKVMVSDMWNVVFFPSPVVTMCFVSWNLTLLYIDDSNMFFFWQEFIALPRADAIQLLMQYDGDAEAVIQQIFQ</sequence>
<proteinExistence type="predicted"/>
<reference evidence="4" key="1">
    <citation type="journal article" date="2018" name="DNA Res.">
        <title>Multiple hybrid de novo genome assembly of finger millet, an orphan allotetraploid crop.</title>
        <authorList>
            <person name="Hatakeyama M."/>
            <person name="Aluri S."/>
            <person name="Balachadran M.T."/>
            <person name="Sivarajan S.R."/>
            <person name="Patrignani A."/>
            <person name="Gruter S."/>
            <person name="Poveda L."/>
            <person name="Shimizu-Inatsugi R."/>
            <person name="Baeten J."/>
            <person name="Francoijs K.J."/>
            <person name="Nataraja K.N."/>
            <person name="Reddy Y.A.N."/>
            <person name="Phadnis S."/>
            <person name="Ravikumar R.L."/>
            <person name="Schlapbach R."/>
            <person name="Sreeman S.M."/>
            <person name="Shimizu K.K."/>
        </authorList>
    </citation>
    <scope>NUCLEOTIDE SEQUENCE</scope>
</reference>
<dbReference type="InterPro" id="IPR050618">
    <property type="entry name" value="Ubq-SigPath_Reg"/>
</dbReference>
<gene>
    <name evidence="4" type="primary">ga00092</name>
    <name evidence="4" type="ORF">PR202_ga00092</name>
</gene>
<dbReference type="PROSITE" id="PS50897">
    <property type="entry name" value="CTLH"/>
    <property type="match status" value="2"/>
</dbReference>
<evidence type="ECO:0000256" key="1">
    <source>
        <dbReference type="SAM" id="MobiDB-lite"/>
    </source>
</evidence>
<dbReference type="AlphaFoldDB" id="A0AAV5BF70"/>